<keyword evidence="2" id="KW-1185">Reference proteome</keyword>
<proteinExistence type="predicted"/>
<gene>
    <name evidence="1" type="ORF">ACFPN1_10165</name>
</gene>
<reference evidence="2" key="1">
    <citation type="journal article" date="2019" name="Int. J. Syst. Evol. Microbiol.">
        <title>The Global Catalogue of Microorganisms (GCM) 10K type strain sequencing project: providing services to taxonomists for standard genome sequencing and annotation.</title>
        <authorList>
            <consortium name="The Broad Institute Genomics Platform"/>
            <consortium name="The Broad Institute Genome Sequencing Center for Infectious Disease"/>
            <person name="Wu L."/>
            <person name="Ma J."/>
        </authorList>
    </citation>
    <scope>NUCLEOTIDE SEQUENCE [LARGE SCALE GENOMIC DNA]</scope>
    <source>
        <strain evidence="2">KACC 11407</strain>
    </source>
</reference>
<name>A0ABW0SMX5_9GAMM</name>
<dbReference type="Proteomes" id="UP001596036">
    <property type="component" value="Unassembled WGS sequence"/>
</dbReference>
<dbReference type="RefSeq" id="WP_386754795.1">
    <property type="nucleotide sequence ID" value="NZ_JBHSNM010000002.1"/>
</dbReference>
<evidence type="ECO:0000313" key="1">
    <source>
        <dbReference type="EMBL" id="MFC5570422.1"/>
    </source>
</evidence>
<comment type="caution">
    <text evidence="1">The sequence shown here is derived from an EMBL/GenBank/DDBJ whole genome shotgun (WGS) entry which is preliminary data.</text>
</comment>
<evidence type="ECO:0000313" key="2">
    <source>
        <dbReference type="Proteomes" id="UP001596036"/>
    </source>
</evidence>
<sequence>MSNVVHFLETLGASPNTLSAANYAQAVEALGVDAVSREALLARDTNAINHALDGRAAMRCLVFVPD</sequence>
<dbReference type="EMBL" id="JBHSNM010000002">
    <property type="protein sequence ID" value="MFC5570422.1"/>
    <property type="molecule type" value="Genomic_DNA"/>
</dbReference>
<protein>
    <submittedName>
        <fullName evidence="1">Uncharacterized protein</fullName>
    </submittedName>
</protein>
<accession>A0ABW0SMX5</accession>
<organism evidence="1 2">
    <name type="scientific">Lysobacter yangpyeongensis</name>
    <dbReference type="NCBI Taxonomy" id="346182"/>
    <lineage>
        <taxon>Bacteria</taxon>
        <taxon>Pseudomonadati</taxon>
        <taxon>Pseudomonadota</taxon>
        <taxon>Gammaproteobacteria</taxon>
        <taxon>Lysobacterales</taxon>
        <taxon>Lysobacteraceae</taxon>
        <taxon>Lysobacter</taxon>
    </lineage>
</organism>